<proteinExistence type="predicted"/>
<gene>
    <name evidence="1" type="ORF">FNH08_31005</name>
</gene>
<evidence type="ECO:0008006" key="3">
    <source>
        <dbReference type="Google" id="ProtNLM"/>
    </source>
</evidence>
<dbReference type="PROSITE" id="PS51257">
    <property type="entry name" value="PROKAR_LIPOPROTEIN"/>
    <property type="match status" value="1"/>
</dbReference>
<dbReference type="RefSeq" id="WP_152774836.1">
    <property type="nucleotide sequence ID" value="NZ_VJZC01000298.1"/>
</dbReference>
<evidence type="ECO:0000313" key="1">
    <source>
        <dbReference type="EMBL" id="MPY61411.1"/>
    </source>
</evidence>
<dbReference type="EMBL" id="VJZC01000298">
    <property type="protein sequence ID" value="MPY61411.1"/>
    <property type="molecule type" value="Genomic_DNA"/>
</dbReference>
<keyword evidence="2" id="KW-1185">Reference proteome</keyword>
<sequence length="187" mass="19944">MGGYRRRTPPEFGLMAVVSATLVASCSPGEETRAYAVPNKICGISVAVKLVQPLLPPGQSIDAGTSLTGPDDTQRCAVMIDDDTAVEISGQRYPDALGVKDIALNYLNIPADELGQTNPDDSVMVWDSKVVGVAECTGYPTDGAGRNTKRYSITIESSYPDEAKARWEALQQFLPPYLTAAARTLGC</sequence>
<protein>
    <recommendedName>
        <fullName evidence="3">DUF3558 domain-containing protein</fullName>
    </recommendedName>
</protein>
<dbReference type="AlphaFoldDB" id="A0A5N8XPU9"/>
<dbReference type="Proteomes" id="UP000400924">
    <property type="component" value="Unassembled WGS sequence"/>
</dbReference>
<comment type="caution">
    <text evidence="1">The sequence shown here is derived from an EMBL/GenBank/DDBJ whole genome shotgun (WGS) entry which is preliminary data.</text>
</comment>
<dbReference type="OrthoDB" id="4337996at2"/>
<accession>A0A5N8XPU9</accession>
<organism evidence="1 2">
    <name type="scientific">Streptomyces spongiae</name>
    <dbReference type="NCBI Taxonomy" id="565072"/>
    <lineage>
        <taxon>Bacteria</taxon>
        <taxon>Bacillati</taxon>
        <taxon>Actinomycetota</taxon>
        <taxon>Actinomycetes</taxon>
        <taxon>Kitasatosporales</taxon>
        <taxon>Streptomycetaceae</taxon>
        <taxon>Streptomyces</taxon>
    </lineage>
</organism>
<name>A0A5N8XPU9_9ACTN</name>
<reference evidence="1 2" key="1">
    <citation type="submission" date="2019-07" db="EMBL/GenBank/DDBJ databases">
        <title>New species of Amycolatopsis and Streptomyces.</title>
        <authorList>
            <person name="Duangmal K."/>
            <person name="Teo W.F.A."/>
            <person name="Lipun K."/>
        </authorList>
    </citation>
    <scope>NUCLEOTIDE SEQUENCE [LARGE SCALE GENOMIC DNA]</scope>
    <source>
        <strain evidence="1 2">NBRC 106415</strain>
    </source>
</reference>
<evidence type="ECO:0000313" key="2">
    <source>
        <dbReference type="Proteomes" id="UP000400924"/>
    </source>
</evidence>